<dbReference type="GO" id="GO:0050830">
    <property type="term" value="P:defense response to Gram-positive bacterium"/>
    <property type="evidence" value="ECO:0007669"/>
    <property type="project" value="Ensembl"/>
</dbReference>
<evidence type="ECO:0000256" key="8">
    <source>
        <dbReference type="ARBA" id="ARBA00023157"/>
    </source>
</evidence>
<comment type="function">
    <text evidence="9">Has antibacterial activity.</text>
</comment>
<evidence type="ECO:0000256" key="9">
    <source>
        <dbReference type="RuleBase" id="RU231113"/>
    </source>
</evidence>
<keyword evidence="3 9" id="KW-0964">Secreted</keyword>
<dbReference type="GO" id="GO:0031731">
    <property type="term" value="F:CCR6 chemokine receptor binding"/>
    <property type="evidence" value="ECO:0007669"/>
    <property type="project" value="TreeGrafter"/>
</dbReference>
<evidence type="ECO:0000256" key="3">
    <source>
        <dbReference type="ARBA" id="ARBA00022525"/>
    </source>
</evidence>
<dbReference type="GO" id="GO:0005615">
    <property type="term" value="C:extracellular space"/>
    <property type="evidence" value="ECO:0007669"/>
    <property type="project" value="TreeGrafter"/>
</dbReference>
<keyword evidence="4 9" id="KW-0929">Antimicrobial</keyword>
<dbReference type="GO" id="GO:0031665">
    <property type="term" value="P:negative regulation of lipopolysaccharide-mediated signaling pathway"/>
    <property type="evidence" value="ECO:0007669"/>
    <property type="project" value="Ensembl"/>
</dbReference>
<dbReference type="GO" id="GO:0001530">
    <property type="term" value="F:lipopolysaccharide binding"/>
    <property type="evidence" value="ECO:0007669"/>
    <property type="project" value="Ensembl"/>
</dbReference>
<reference evidence="11" key="1">
    <citation type="submission" date="2016-12" db="EMBL/GenBank/DDBJ databases">
        <title>Mouse lemur reference genome and diversity panel.</title>
        <authorList>
            <person name="Harris R."/>
            <person name="Larsen P."/>
            <person name="Liu Y."/>
            <person name="Hughes D.S."/>
            <person name="Murali S."/>
            <person name="Raveendran M."/>
            <person name="Korchina V."/>
            <person name="Wang M."/>
            <person name="Jhangiani S."/>
            <person name="Bandaranaike D."/>
            <person name="Bellair M."/>
            <person name="Blankenburg K."/>
            <person name="Chao H."/>
            <person name="Dahdouli M."/>
            <person name="Dinh H."/>
            <person name="Doddapaneni H."/>
            <person name="English A."/>
            <person name="Firestine M."/>
            <person name="Gnanaolivu R."/>
            <person name="Gross S."/>
            <person name="Hernandez B."/>
            <person name="Javaid M."/>
            <person name="Jayaseelan J."/>
            <person name="Jones J."/>
            <person name="Khan Z."/>
            <person name="Kovar C."/>
            <person name="Kurapati P."/>
            <person name="Le B."/>
            <person name="Lee S."/>
            <person name="Li M."/>
            <person name="Mathew T."/>
            <person name="Narasimhan A."/>
            <person name="Ngo D."/>
            <person name="Nguyen L."/>
            <person name="Okwuonu G."/>
            <person name="Ongeri F."/>
            <person name="Osuji N."/>
            <person name="Pu L.-L."/>
            <person name="Puazo M."/>
            <person name="Quiroz J."/>
            <person name="Raj R."/>
            <person name="Rajbhandari K."/>
            <person name="Reid J.G."/>
            <person name="Santibanez J."/>
            <person name="Sexton D."/>
            <person name="Skinner E."/>
            <person name="Vee V."/>
            <person name="Weissenberger G."/>
            <person name="Wu Y."/>
            <person name="Xin Y."/>
            <person name="Han Y."/>
            <person name="Campbell C."/>
            <person name="Brown A."/>
            <person name="Sullivan B."/>
            <person name="Shelton J."/>
            <person name="Brown S."/>
            <person name="Dudchenko O."/>
            <person name="Machol I."/>
            <person name="Durand N."/>
            <person name="Shamim M."/>
            <person name="Lieberman A."/>
            <person name="Muzny D.M."/>
            <person name="Richards S."/>
            <person name="Yoder A."/>
            <person name="Worley K.C."/>
            <person name="Rogers J."/>
            <person name="Gibbs R.A."/>
        </authorList>
    </citation>
    <scope>NUCLEOTIDE SEQUENCE [LARGE SCALE GENOMIC DNA]</scope>
</reference>
<keyword evidence="7 9" id="KW-0044">Antibiotic</keyword>
<dbReference type="Ensembl" id="ENSMICT00000066758.1">
    <property type="protein sequence ID" value="ENSMICP00000044348.1"/>
    <property type="gene ID" value="ENSMICG00000044264.1"/>
</dbReference>
<dbReference type="KEGG" id="mmur:109730838"/>
<reference evidence="11" key="2">
    <citation type="submission" date="2025-08" db="UniProtKB">
        <authorList>
            <consortium name="Ensembl"/>
        </authorList>
    </citation>
    <scope>IDENTIFICATION</scope>
</reference>
<evidence type="ECO:0000313" key="12">
    <source>
        <dbReference type="Proteomes" id="UP000694394"/>
    </source>
</evidence>
<evidence type="ECO:0000256" key="4">
    <source>
        <dbReference type="ARBA" id="ARBA00022529"/>
    </source>
</evidence>
<keyword evidence="8" id="KW-1015">Disulfide bond</keyword>
<keyword evidence="6 9" id="KW-0211">Defensin</keyword>
<evidence type="ECO:0000259" key="10">
    <source>
        <dbReference type="Pfam" id="PF13841"/>
    </source>
</evidence>
<evidence type="ECO:0000313" key="11">
    <source>
        <dbReference type="Ensembl" id="ENSMICP00000044348.1"/>
    </source>
</evidence>
<evidence type="ECO:0000256" key="6">
    <source>
        <dbReference type="ARBA" id="ARBA00022940"/>
    </source>
</evidence>
<feature type="chain" id="PRO_5044038304" description="Beta-defensin" evidence="9">
    <location>
        <begin position="28"/>
        <end position="79"/>
    </location>
</feature>
<comment type="subcellular location">
    <subcellularLocation>
        <location evidence="1 9">Secreted</location>
    </subcellularLocation>
</comment>
<dbReference type="GO" id="GO:0042056">
    <property type="term" value="F:chemoattractant activity"/>
    <property type="evidence" value="ECO:0007669"/>
    <property type="project" value="TreeGrafter"/>
</dbReference>
<sequence>MKILYYLLHFLCYVTFILPATCNLVDADRCTKRKGVCKRNCLLSEKQIDTCFSPTKICCSERLYEEDSVLGRGRHLFER</sequence>
<dbReference type="GO" id="GO:0061760">
    <property type="term" value="P:antifungal innate immune response"/>
    <property type="evidence" value="ECO:0007669"/>
    <property type="project" value="Ensembl"/>
</dbReference>
<dbReference type="PANTHER" id="PTHR20515:SF16">
    <property type="entry name" value="BETA-DEFENSIN 114"/>
    <property type="match status" value="1"/>
</dbReference>
<dbReference type="GO" id="GO:0050729">
    <property type="term" value="P:positive regulation of inflammatory response"/>
    <property type="evidence" value="ECO:0007669"/>
    <property type="project" value="Ensembl"/>
</dbReference>
<name>A0A8B7X727_MICMU</name>
<accession>A0A8B7X727</accession>
<dbReference type="InterPro" id="IPR025933">
    <property type="entry name" value="Beta_defensin_dom"/>
</dbReference>
<keyword evidence="5 9" id="KW-0732">Signal</keyword>
<keyword evidence="12" id="KW-1185">Reference proteome</keyword>
<dbReference type="GO" id="GO:0032720">
    <property type="term" value="P:negative regulation of tumor necrosis factor production"/>
    <property type="evidence" value="ECO:0007669"/>
    <property type="project" value="Ensembl"/>
</dbReference>
<dbReference type="PANTHER" id="PTHR20515">
    <property type="entry name" value="BETA-DEFENSIN"/>
    <property type="match status" value="1"/>
</dbReference>
<evidence type="ECO:0000256" key="2">
    <source>
        <dbReference type="ARBA" id="ARBA00007371"/>
    </source>
</evidence>
<dbReference type="RefSeq" id="XP_020142940.1">
    <property type="nucleotide sequence ID" value="XM_020287351.2"/>
</dbReference>
<dbReference type="AlphaFoldDB" id="A0A8B7X727"/>
<comment type="similarity">
    <text evidence="2 9">Belongs to the beta-defensin family.</text>
</comment>
<dbReference type="EMBL" id="ABDC03008232">
    <property type="status" value="NOT_ANNOTATED_CDS"/>
    <property type="molecule type" value="Genomic_DNA"/>
</dbReference>
<evidence type="ECO:0000256" key="7">
    <source>
        <dbReference type="ARBA" id="ARBA00023022"/>
    </source>
</evidence>
<protein>
    <recommendedName>
        <fullName evidence="9">Beta-defensin</fullName>
    </recommendedName>
</protein>
<dbReference type="Proteomes" id="UP000694394">
    <property type="component" value="Chromosome 6"/>
</dbReference>
<feature type="signal peptide" evidence="9">
    <location>
        <begin position="1"/>
        <end position="27"/>
    </location>
</feature>
<evidence type="ECO:0000256" key="5">
    <source>
        <dbReference type="ARBA" id="ARBA00022729"/>
    </source>
</evidence>
<proteinExistence type="inferred from homology"/>
<gene>
    <name evidence="11" type="primary">DEFB114</name>
</gene>
<evidence type="ECO:0000256" key="1">
    <source>
        <dbReference type="ARBA" id="ARBA00004613"/>
    </source>
</evidence>
<dbReference type="OrthoDB" id="9835764at2759"/>
<feature type="domain" description="Beta-defensin" evidence="10">
    <location>
        <begin position="29"/>
        <end position="59"/>
    </location>
</feature>
<dbReference type="GeneTree" id="ENSGT00390000016155"/>
<dbReference type="CTD" id="245928"/>
<dbReference type="GeneID" id="109730838"/>
<dbReference type="Pfam" id="PF13841">
    <property type="entry name" value="Defensin_beta_2"/>
    <property type="match status" value="1"/>
</dbReference>
<organism evidence="11 12">
    <name type="scientific">Microcebus murinus</name>
    <name type="common">Gray mouse lemur</name>
    <name type="synonym">Lemur murinus</name>
    <dbReference type="NCBI Taxonomy" id="30608"/>
    <lineage>
        <taxon>Eukaryota</taxon>
        <taxon>Metazoa</taxon>
        <taxon>Chordata</taxon>
        <taxon>Craniata</taxon>
        <taxon>Vertebrata</taxon>
        <taxon>Euteleostomi</taxon>
        <taxon>Mammalia</taxon>
        <taxon>Eutheria</taxon>
        <taxon>Euarchontoglires</taxon>
        <taxon>Primates</taxon>
        <taxon>Strepsirrhini</taxon>
        <taxon>Lemuriformes</taxon>
        <taxon>Cheirogaleidae</taxon>
        <taxon>Microcebus</taxon>
    </lineage>
</organism>
<dbReference type="GO" id="GO:0060326">
    <property type="term" value="P:cell chemotaxis"/>
    <property type="evidence" value="ECO:0007669"/>
    <property type="project" value="TreeGrafter"/>
</dbReference>
<dbReference type="GO" id="GO:0050829">
    <property type="term" value="P:defense response to Gram-negative bacterium"/>
    <property type="evidence" value="ECO:0007669"/>
    <property type="project" value="Ensembl"/>
</dbReference>
<reference evidence="11" key="3">
    <citation type="submission" date="2025-09" db="UniProtKB">
        <authorList>
            <consortium name="Ensembl"/>
        </authorList>
    </citation>
    <scope>IDENTIFICATION</scope>
</reference>